<reference evidence="5 6" key="1">
    <citation type="submission" date="2019-02" db="EMBL/GenBank/DDBJ databases">
        <title>Deep-cultivation of Planctomycetes and their phenomic and genomic characterization uncovers novel biology.</title>
        <authorList>
            <person name="Wiegand S."/>
            <person name="Jogler M."/>
            <person name="Boedeker C."/>
            <person name="Pinto D."/>
            <person name="Vollmers J."/>
            <person name="Rivas-Marin E."/>
            <person name="Kohn T."/>
            <person name="Peeters S.H."/>
            <person name="Heuer A."/>
            <person name="Rast P."/>
            <person name="Oberbeckmann S."/>
            <person name="Bunk B."/>
            <person name="Jeske O."/>
            <person name="Meyerdierks A."/>
            <person name="Storesund J.E."/>
            <person name="Kallscheuer N."/>
            <person name="Luecker S."/>
            <person name="Lage O.M."/>
            <person name="Pohl T."/>
            <person name="Merkel B.J."/>
            <person name="Hornburger P."/>
            <person name="Mueller R.-W."/>
            <person name="Bruemmer F."/>
            <person name="Labrenz M."/>
            <person name="Spormann A.M."/>
            <person name="Op Den Camp H."/>
            <person name="Overmann J."/>
            <person name="Amann R."/>
            <person name="Jetten M.S.M."/>
            <person name="Mascher T."/>
            <person name="Medema M.H."/>
            <person name="Devos D.P."/>
            <person name="Kaster A.-K."/>
            <person name="Ovreas L."/>
            <person name="Rohde M."/>
            <person name="Galperin M.Y."/>
            <person name="Jogler C."/>
        </authorList>
    </citation>
    <scope>NUCLEOTIDE SEQUENCE [LARGE SCALE GENOMIC DNA]</scope>
    <source>
        <strain evidence="5 6">CA13</strain>
    </source>
</reference>
<dbReference type="Gene3D" id="3.40.50.1110">
    <property type="entry name" value="SGNH hydrolase"/>
    <property type="match status" value="1"/>
</dbReference>
<feature type="domain" description="SGNH hydrolase-type esterase" evidence="3">
    <location>
        <begin position="1133"/>
        <end position="1307"/>
    </location>
</feature>
<comment type="caution">
    <text evidence="5">The sequence shown here is derived from an EMBL/GenBank/DDBJ whole genome shotgun (WGS) entry which is preliminary data.</text>
</comment>
<protein>
    <submittedName>
        <fullName evidence="5">Glycosyl hydrolases family 2, sugar binding domain</fullName>
    </submittedName>
</protein>
<feature type="domain" description="Beta-mannosidase-like galactose-binding" evidence="4">
    <location>
        <begin position="973"/>
        <end position="1056"/>
    </location>
</feature>
<dbReference type="Gene3D" id="2.60.120.260">
    <property type="entry name" value="Galactose-binding domain-like"/>
    <property type="match status" value="1"/>
</dbReference>
<evidence type="ECO:0000256" key="1">
    <source>
        <dbReference type="ARBA" id="ARBA00022729"/>
    </source>
</evidence>
<dbReference type="Pfam" id="PF17132">
    <property type="entry name" value="Glyco_hydro_106"/>
    <property type="match status" value="1"/>
</dbReference>
<dbReference type="InterPro" id="IPR054593">
    <property type="entry name" value="Beta-mannosidase-like_N2"/>
</dbReference>
<evidence type="ECO:0000313" key="6">
    <source>
        <dbReference type="Proteomes" id="UP000315010"/>
    </source>
</evidence>
<dbReference type="InterPro" id="IPR008979">
    <property type="entry name" value="Galactose-bd-like_sf"/>
</dbReference>
<evidence type="ECO:0000259" key="4">
    <source>
        <dbReference type="Pfam" id="PF22666"/>
    </source>
</evidence>
<name>A0A5C5Z4P2_9BACT</name>
<evidence type="ECO:0000259" key="3">
    <source>
        <dbReference type="Pfam" id="PF13472"/>
    </source>
</evidence>
<proteinExistence type="predicted"/>
<dbReference type="PANTHER" id="PTHR43817:SF1">
    <property type="entry name" value="HYDROLASE, FAMILY 43, PUTATIVE (AFU_ORTHOLOGUE AFUA_3G01660)-RELATED"/>
    <property type="match status" value="1"/>
</dbReference>
<dbReference type="SUPFAM" id="SSF49785">
    <property type="entry name" value="Galactose-binding domain-like"/>
    <property type="match status" value="1"/>
</dbReference>
<organism evidence="5 6">
    <name type="scientific">Novipirellula herctigrandis</name>
    <dbReference type="NCBI Taxonomy" id="2527986"/>
    <lineage>
        <taxon>Bacteria</taxon>
        <taxon>Pseudomonadati</taxon>
        <taxon>Planctomycetota</taxon>
        <taxon>Planctomycetia</taxon>
        <taxon>Pirellulales</taxon>
        <taxon>Pirellulaceae</taxon>
        <taxon>Novipirellula</taxon>
    </lineage>
</organism>
<evidence type="ECO:0000256" key="2">
    <source>
        <dbReference type="ARBA" id="ARBA00022801"/>
    </source>
</evidence>
<dbReference type="SUPFAM" id="SSF52266">
    <property type="entry name" value="SGNH hydrolase"/>
    <property type="match status" value="1"/>
</dbReference>
<dbReference type="PANTHER" id="PTHR43817">
    <property type="entry name" value="GLYCOSYL HYDROLASE"/>
    <property type="match status" value="1"/>
</dbReference>
<keyword evidence="1" id="KW-0732">Signal</keyword>
<dbReference type="EMBL" id="SJPJ01000001">
    <property type="protein sequence ID" value="TWT81523.1"/>
    <property type="molecule type" value="Genomic_DNA"/>
</dbReference>
<gene>
    <name evidence="5" type="ORF">CA13_29760</name>
</gene>
<dbReference type="InterPro" id="IPR036514">
    <property type="entry name" value="SGNH_hydro_sf"/>
</dbReference>
<dbReference type="NCBIfam" id="NF045579">
    <property type="entry name" value="rhamnoside_JR"/>
    <property type="match status" value="1"/>
</dbReference>
<sequence length="1317" mass="146782">MDLEAVSDAGIGGIQLFHGKGREWPGVKPQIQTLSPTWDSLIGHVADETKRLGLKFTMQNCPGWAMSGGPWITPDKAMRHLIYSRKNLQGGKPVSINLEQPQPSDEAWRDYKDIAVLSFPTPADDTGQWLQPVAVHSNMANATWDNWLAGKDVEIQVPAVGDQPAWVEFTFADPVTLRSIELPPIEHLMKRANFDPDSRITIEAAGESGWKDLVTHVVPRGTWQDRQPEVPFVMAVPDAMSKRYRIIFHNNREMEVSQLRLSSAARIQDWRAQAGYALRSLERTTPPEQSPKAWVGRDSVVDLSENVDETGRLTWNAPAGNWTVVRFGHVNTGVKNKPAPPEATGFECDKLSPVGAEQHFAGYIGRLSKPGGAADNGRLKGMLIDSWECYTQTWTPAMAQEFEKRRGYSLRTWMPALAGWVVNDHRSSERFLRDWRATISDLIVENYFGRLAELGRERGLELSFETAVGDVSPGDILQYYKSADIPMCEFWQPNDPHDGGLETKPIATTASAAHLYGKPRVAAESFTSIPLDWREHPFALKNLADRSFALGVTHLVFHTYTHNPLDQVPGTSFGSRIGTPFLRGQTWWKHMPHFTRYLARCGSMLEQGKPVADVLWYLGDDVDHKPRQDSPFPSGYHFDYLNADVLTTRLKVDDGDLVNPEGTRWRVLWLSPKQCRRLTPETLLKVKELLISGATVIGQAPELNPSLSGGADSETTFNALVKELWGDGTLANGDRRIGKGRLLWGDDLETSLAKLGIAPDVSGTLPERWCHQRVGKTDIYFVIGDRKQSLNANLHFRAKGKPEFWNPVDGSVEPVPVFHLTNQGTTIPVQLPVAGSTFIVFRPEQPKSSLQRISLNGEILVDATDQARVDTAERFPAYGLSRSEPLQPWIEPEPLVYGVIDGGQNLVVWKDGNYKFGGSGGKEISVDVVGTRTIPLQSGWTLSFPSGWDTPQSVNLGQVQPWSGLTDKAQKHFSGTATYQTSFTLDELNNDDRLVLDLGRVGNIASVKVNGQDAGVLWAAPFRQDVTALLQKGTNTLSIAVTNTWHNRLVYDAALPMPDRKTWTYSAPERDSQIEFSGLSRNVSLKVGKIVPIIERSVVSSSGYIRKRQTFDDLKHEMQLVWPKNRLVRFVFHGHSVPAGYFQTPTVQRFDSYPVLFHQALCKQYPTAVIDVCTTAIGGENSRGGSQRFAEDVLTLKPDVVFIDYCLNDRAIGVKAAEEYWRTMIRRTLNSRVKVVLLTPTPDSHEDILDPKSSLASHAQSVRRLGNEFGVPVVDSYAAFQKLVSEGTDLSAFLSQTNHPNRKGHEIVTKLIFSLFE</sequence>
<dbReference type="GO" id="GO:0016788">
    <property type="term" value="F:hydrolase activity, acting on ester bonds"/>
    <property type="evidence" value="ECO:0007669"/>
    <property type="project" value="UniProtKB-ARBA"/>
</dbReference>
<dbReference type="InterPro" id="IPR013830">
    <property type="entry name" value="SGNH_hydro"/>
</dbReference>
<keyword evidence="6" id="KW-1185">Reference proteome</keyword>
<evidence type="ECO:0000313" key="5">
    <source>
        <dbReference type="EMBL" id="TWT81523.1"/>
    </source>
</evidence>
<dbReference type="Proteomes" id="UP000315010">
    <property type="component" value="Unassembled WGS sequence"/>
</dbReference>
<dbReference type="Pfam" id="PF22666">
    <property type="entry name" value="Glyco_hydro_2_N2"/>
    <property type="match status" value="1"/>
</dbReference>
<keyword evidence="2 5" id="KW-0378">Hydrolase</keyword>
<dbReference type="GO" id="GO:0004553">
    <property type="term" value="F:hydrolase activity, hydrolyzing O-glycosyl compounds"/>
    <property type="evidence" value="ECO:0007669"/>
    <property type="project" value="UniProtKB-ARBA"/>
</dbReference>
<accession>A0A5C5Z4P2</accession>
<dbReference type="Pfam" id="PF13472">
    <property type="entry name" value="Lipase_GDSL_2"/>
    <property type="match status" value="1"/>
</dbReference>